<feature type="compositionally biased region" description="Polar residues" evidence="16">
    <location>
        <begin position="1285"/>
        <end position="1297"/>
    </location>
</feature>
<dbReference type="SMART" id="SM00179">
    <property type="entry name" value="EGF_CA"/>
    <property type="match status" value="32"/>
</dbReference>
<dbReference type="InterPro" id="IPR000742">
    <property type="entry name" value="EGF"/>
</dbReference>
<feature type="disulfide bond" evidence="15">
    <location>
        <begin position="2103"/>
        <end position="2112"/>
    </location>
</feature>
<feature type="domain" description="EGF-like" evidence="18">
    <location>
        <begin position="1697"/>
        <end position="1733"/>
    </location>
</feature>
<dbReference type="SUPFAM" id="SSF49785">
    <property type="entry name" value="Galactose-binding domain-like"/>
    <property type="match status" value="9"/>
</dbReference>
<feature type="disulfide bond" evidence="15">
    <location>
        <begin position="2255"/>
        <end position="2264"/>
    </location>
</feature>
<dbReference type="GO" id="GO:0005509">
    <property type="term" value="F:calcium ion binding"/>
    <property type="evidence" value="ECO:0007669"/>
    <property type="project" value="InterPro"/>
</dbReference>
<feature type="disulfide bond" evidence="15">
    <location>
        <begin position="441"/>
        <end position="450"/>
    </location>
</feature>
<feature type="disulfide bond" evidence="15">
    <location>
        <begin position="1837"/>
        <end position="1846"/>
    </location>
</feature>
<dbReference type="GO" id="GO:0005112">
    <property type="term" value="F:Notch binding"/>
    <property type="evidence" value="ECO:0007669"/>
    <property type="project" value="TreeGrafter"/>
</dbReference>
<feature type="disulfide bond" evidence="15">
    <location>
        <begin position="1989"/>
        <end position="1998"/>
    </location>
</feature>
<dbReference type="FunFam" id="2.10.25.10:FF:000123">
    <property type="entry name" value="Crumbs homolog 1 (Drosophila)"/>
    <property type="match status" value="12"/>
</dbReference>
<proteinExistence type="predicted"/>
<evidence type="ECO:0000256" key="14">
    <source>
        <dbReference type="ARBA" id="ARBA00023180"/>
    </source>
</evidence>
<feature type="disulfide bond" evidence="15">
    <location>
        <begin position="2522"/>
        <end position="2531"/>
    </location>
</feature>
<evidence type="ECO:0000256" key="12">
    <source>
        <dbReference type="ARBA" id="ARBA00023136"/>
    </source>
</evidence>
<evidence type="ECO:0000256" key="16">
    <source>
        <dbReference type="SAM" id="MobiDB-lite"/>
    </source>
</evidence>
<dbReference type="InterPro" id="IPR006585">
    <property type="entry name" value="FTP1"/>
</dbReference>
<feature type="domain" description="EGF-like" evidence="18">
    <location>
        <begin position="1773"/>
        <end position="1809"/>
    </location>
</feature>
<feature type="disulfide bond" evidence="15">
    <location>
        <begin position="2027"/>
        <end position="2036"/>
    </location>
</feature>
<evidence type="ECO:0000256" key="3">
    <source>
        <dbReference type="ARBA" id="ARBA00022475"/>
    </source>
</evidence>
<feature type="disulfide bond" evidence="15">
    <location>
        <begin position="1875"/>
        <end position="1884"/>
    </location>
</feature>
<feature type="domain" description="EGF-like" evidence="18">
    <location>
        <begin position="1849"/>
        <end position="1885"/>
    </location>
</feature>
<dbReference type="FunFam" id="2.10.25.10:FF:000472">
    <property type="entry name" value="Uncharacterized protein, isoform A"/>
    <property type="match status" value="1"/>
</dbReference>
<reference evidence="19" key="1">
    <citation type="submission" date="2022-11" db="UniProtKB">
        <authorList>
            <consortium name="EnsemblMetazoa"/>
        </authorList>
    </citation>
    <scope>IDENTIFICATION</scope>
</reference>
<evidence type="ECO:0000256" key="11">
    <source>
        <dbReference type="ARBA" id="ARBA00022989"/>
    </source>
</evidence>
<feature type="disulfide bond" evidence="15">
    <location>
        <begin position="870"/>
        <end position="879"/>
    </location>
</feature>
<keyword evidence="12" id="KW-0472">Membrane</keyword>
<evidence type="ECO:0000256" key="7">
    <source>
        <dbReference type="ARBA" id="ARBA00022723"/>
    </source>
</evidence>
<evidence type="ECO:0000256" key="17">
    <source>
        <dbReference type="SAM" id="SignalP"/>
    </source>
</evidence>
<evidence type="ECO:0000256" key="4">
    <source>
        <dbReference type="ARBA" id="ARBA00022525"/>
    </source>
</evidence>
<dbReference type="PANTHER" id="PTHR12916">
    <property type="entry name" value="CYTOCHROME C OXIDASE POLYPEPTIDE VIC-2"/>
    <property type="match status" value="1"/>
</dbReference>
<feature type="disulfide bond" evidence="15">
    <location>
        <begin position="2368"/>
        <end position="2377"/>
    </location>
</feature>
<feature type="disulfide bond" evidence="15">
    <location>
        <begin position="2293"/>
        <end position="2302"/>
    </location>
</feature>
<dbReference type="GO" id="GO:0005576">
    <property type="term" value="C:extracellular region"/>
    <property type="evidence" value="ECO:0007669"/>
    <property type="project" value="UniProtKB-SubCell"/>
</dbReference>
<feature type="domain" description="EGF-like" evidence="18">
    <location>
        <begin position="1811"/>
        <end position="1847"/>
    </location>
</feature>
<dbReference type="CDD" id="cd00054">
    <property type="entry name" value="EGF_CA"/>
    <property type="match status" value="31"/>
</dbReference>
<evidence type="ECO:0000256" key="8">
    <source>
        <dbReference type="ARBA" id="ARBA00022729"/>
    </source>
</evidence>
<dbReference type="InterPro" id="IPR009030">
    <property type="entry name" value="Growth_fac_rcpt_cys_sf"/>
</dbReference>
<evidence type="ECO:0000256" key="2">
    <source>
        <dbReference type="ARBA" id="ARBA00004613"/>
    </source>
</evidence>
<dbReference type="FunFam" id="2.10.25.10:FF:000525">
    <property type="entry name" value="Fat-like cadherin-related tumor suppressor homolog"/>
    <property type="match status" value="1"/>
</dbReference>
<dbReference type="PROSITE" id="PS00022">
    <property type="entry name" value="EGF_1"/>
    <property type="match status" value="32"/>
</dbReference>
<dbReference type="Proteomes" id="UP000887568">
    <property type="component" value="Unplaced"/>
</dbReference>
<feature type="region of interest" description="Disordered" evidence="16">
    <location>
        <begin position="261"/>
        <end position="283"/>
    </location>
</feature>
<feature type="disulfide bond" evidence="15">
    <location>
        <begin position="2065"/>
        <end position="2074"/>
    </location>
</feature>
<dbReference type="SUPFAM" id="SSF57184">
    <property type="entry name" value="Growth factor receptor domain"/>
    <property type="match status" value="4"/>
</dbReference>
<feature type="disulfide bond" evidence="15">
    <location>
        <begin position="1799"/>
        <end position="1808"/>
    </location>
</feature>
<evidence type="ECO:0000256" key="6">
    <source>
        <dbReference type="ARBA" id="ARBA00022692"/>
    </source>
</evidence>
<dbReference type="Pfam" id="PF12661">
    <property type="entry name" value="hEGF"/>
    <property type="match status" value="2"/>
</dbReference>
<dbReference type="PANTHER" id="PTHR12916:SF13">
    <property type="entry name" value="SUSHI, VON WILLEBRAND FACTOR TYPE A, EGF AND PENTRAXIN DOMAIN-CONTAINING PROTEIN 1-LIKE"/>
    <property type="match status" value="1"/>
</dbReference>
<feature type="region of interest" description="Disordered" evidence="16">
    <location>
        <begin position="62"/>
        <end position="82"/>
    </location>
</feature>
<dbReference type="FunFam" id="2.10.25.10:FF:000391">
    <property type="entry name" value="Weary, isoform C"/>
    <property type="match status" value="1"/>
</dbReference>
<feature type="domain" description="EGF-like" evidence="18">
    <location>
        <begin position="1445"/>
        <end position="1481"/>
    </location>
</feature>
<feature type="domain" description="EGF-like" evidence="18">
    <location>
        <begin position="2077"/>
        <end position="2113"/>
    </location>
</feature>
<keyword evidence="4" id="KW-0964">Secreted</keyword>
<dbReference type="FunFam" id="2.10.25.10:FF:000434">
    <property type="entry name" value="Predicted protein"/>
    <property type="match status" value="1"/>
</dbReference>
<evidence type="ECO:0000256" key="1">
    <source>
        <dbReference type="ARBA" id="ARBA00004251"/>
    </source>
</evidence>
<dbReference type="OrthoDB" id="283575at2759"/>
<dbReference type="GO" id="GO:0005886">
    <property type="term" value="C:plasma membrane"/>
    <property type="evidence" value="ECO:0007669"/>
    <property type="project" value="UniProtKB-SubCell"/>
</dbReference>
<dbReference type="Gene3D" id="2.10.25.10">
    <property type="entry name" value="Laminin"/>
    <property type="match status" value="32"/>
</dbReference>
<dbReference type="FunFam" id="2.10.25.10:FF:000045">
    <property type="entry name" value="Slit guidance ligand 2"/>
    <property type="match status" value="2"/>
</dbReference>
<feature type="domain" description="EGF-like" evidence="18">
    <location>
        <begin position="1735"/>
        <end position="1771"/>
    </location>
</feature>
<dbReference type="InterPro" id="IPR013032">
    <property type="entry name" value="EGF-like_CS"/>
</dbReference>
<comment type="caution">
    <text evidence="15">Lacks conserved residue(s) required for the propagation of feature annotation.</text>
</comment>
<evidence type="ECO:0000256" key="15">
    <source>
        <dbReference type="PROSITE-ProRule" id="PRU00076"/>
    </source>
</evidence>
<feature type="signal peptide" evidence="17">
    <location>
        <begin position="1"/>
        <end position="17"/>
    </location>
</feature>
<feature type="disulfide bond" evidence="15">
    <location>
        <begin position="2543"/>
        <end position="2553"/>
    </location>
</feature>
<feature type="domain" description="EGF-like" evidence="18">
    <location>
        <begin position="2343"/>
        <end position="2378"/>
    </location>
</feature>
<dbReference type="SUPFAM" id="SSF57196">
    <property type="entry name" value="EGF/Laminin"/>
    <property type="match status" value="18"/>
</dbReference>
<feature type="disulfide bond" evidence="15">
    <location>
        <begin position="2179"/>
        <end position="2188"/>
    </location>
</feature>
<keyword evidence="7" id="KW-0479">Metal-binding</keyword>
<accession>A0A914APL3</accession>
<feature type="domain" description="EGF-like" evidence="18">
    <location>
        <begin position="2614"/>
        <end position="2650"/>
    </location>
</feature>
<evidence type="ECO:0000256" key="13">
    <source>
        <dbReference type="ARBA" id="ARBA00023157"/>
    </source>
</evidence>
<evidence type="ECO:0000313" key="19">
    <source>
        <dbReference type="EnsemblMetazoa" id="XP_038065411.1"/>
    </source>
</evidence>
<keyword evidence="20" id="KW-1185">Reference proteome</keyword>
<protein>
    <recommendedName>
        <fullName evidence="18">EGF-like domain-containing protein</fullName>
    </recommendedName>
</protein>
<feature type="disulfide bond" evidence="15">
    <location>
        <begin position="1951"/>
        <end position="1960"/>
    </location>
</feature>
<dbReference type="EnsemblMetazoa" id="XM_038209483.1">
    <property type="protein sequence ID" value="XP_038065411.1"/>
    <property type="gene ID" value="LOC119735676"/>
</dbReference>
<feature type="domain" description="EGF-like" evidence="18">
    <location>
        <begin position="2229"/>
        <end position="2265"/>
    </location>
</feature>
<feature type="domain" description="EGF-like" evidence="18">
    <location>
        <begin position="2305"/>
        <end position="2341"/>
    </location>
</feature>
<feature type="domain" description="EGF-like" evidence="18">
    <location>
        <begin position="2458"/>
        <end position="2494"/>
    </location>
</feature>
<dbReference type="PROSITE" id="PS00010">
    <property type="entry name" value="ASX_HYDROXYL"/>
    <property type="match status" value="3"/>
</dbReference>
<dbReference type="SMART" id="SM00607">
    <property type="entry name" value="FTP"/>
    <property type="match status" value="9"/>
</dbReference>
<feature type="disulfide bond" evidence="15">
    <location>
        <begin position="1761"/>
        <end position="1770"/>
    </location>
</feature>
<feature type="domain" description="EGF-like" evidence="18">
    <location>
        <begin position="2191"/>
        <end position="2227"/>
    </location>
</feature>
<keyword evidence="13 15" id="KW-1015">Disulfide bond</keyword>
<feature type="domain" description="EGF-like" evidence="18">
    <location>
        <begin position="2001"/>
        <end position="2037"/>
    </location>
</feature>
<feature type="disulfide bond" evidence="15">
    <location>
        <begin position="2484"/>
        <end position="2493"/>
    </location>
</feature>
<feature type="domain" description="EGF-like" evidence="18">
    <location>
        <begin position="2039"/>
        <end position="2075"/>
    </location>
</feature>
<feature type="disulfide bond" evidence="15">
    <location>
        <begin position="2580"/>
        <end position="2590"/>
    </location>
</feature>
<feature type="disulfide bond" evidence="15">
    <location>
        <begin position="2640"/>
        <end position="2649"/>
    </location>
</feature>
<feature type="domain" description="EGF-like" evidence="18">
    <location>
        <begin position="844"/>
        <end position="880"/>
    </location>
</feature>
<keyword evidence="3" id="KW-1003">Cell membrane</keyword>
<feature type="disulfide bond" evidence="15">
    <location>
        <begin position="1258"/>
        <end position="1267"/>
    </location>
</feature>
<feature type="domain" description="EGF-like" evidence="18">
    <location>
        <begin position="415"/>
        <end position="451"/>
    </location>
</feature>
<feature type="domain" description="EGF-like" evidence="18">
    <location>
        <begin position="2496"/>
        <end position="2532"/>
    </location>
</feature>
<feature type="disulfide bond" evidence="15">
    <location>
        <begin position="2406"/>
        <end position="2415"/>
    </location>
</feature>
<feature type="disulfide bond" evidence="15">
    <location>
        <begin position="2217"/>
        <end position="2226"/>
    </location>
</feature>
<feature type="domain" description="EGF-like" evidence="18">
    <location>
        <begin position="2418"/>
        <end position="2454"/>
    </location>
</feature>
<feature type="compositionally biased region" description="Basic and acidic residues" evidence="16">
    <location>
        <begin position="263"/>
        <end position="278"/>
    </location>
</feature>
<keyword evidence="10" id="KW-0106">Calcium</keyword>
<evidence type="ECO:0000313" key="20">
    <source>
        <dbReference type="Proteomes" id="UP000887568"/>
    </source>
</evidence>
<evidence type="ECO:0000256" key="10">
    <source>
        <dbReference type="ARBA" id="ARBA00022837"/>
    </source>
</evidence>
<feature type="domain" description="EGF-like" evidence="18">
    <location>
        <begin position="2267"/>
        <end position="2303"/>
    </location>
</feature>
<evidence type="ECO:0000256" key="9">
    <source>
        <dbReference type="ARBA" id="ARBA00022737"/>
    </source>
</evidence>
<feature type="disulfide bond" evidence="15">
    <location>
        <begin position="229"/>
        <end position="238"/>
    </location>
</feature>
<feature type="disulfide bond" evidence="15">
    <location>
        <begin position="2444"/>
        <end position="2453"/>
    </location>
</feature>
<keyword evidence="14" id="KW-0325">Glycoprotein</keyword>
<keyword evidence="8 17" id="KW-0732">Signal</keyword>
<dbReference type="InterPro" id="IPR000152">
    <property type="entry name" value="EGF-type_Asp/Asn_hydroxyl_site"/>
</dbReference>
<comment type="subcellular location">
    <subcellularLocation>
        <location evidence="1">Cell membrane</location>
        <topology evidence="1">Single-pass type I membrane protein</topology>
    </subcellularLocation>
    <subcellularLocation>
        <location evidence="2">Secreted</location>
    </subcellularLocation>
</comment>
<feature type="disulfide bond" evidence="15">
    <location>
        <begin position="2347"/>
        <end position="2357"/>
    </location>
</feature>
<dbReference type="InterPro" id="IPR001881">
    <property type="entry name" value="EGF-like_Ca-bd_dom"/>
</dbReference>
<dbReference type="FunFam" id="2.10.25.10:FF:000066">
    <property type="entry name" value="FAT atypical cadherin 4"/>
    <property type="match status" value="1"/>
</dbReference>
<name>A0A914APL3_PATMI</name>
<dbReference type="GO" id="GO:0007219">
    <property type="term" value="P:Notch signaling pathway"/>
    <property type="evidence" value="ECO:0007669"/>
    <property type="project" value="TreeGrafter"/>
</dbReference>
<feature type="domain" description="EGF-like" evidence="18">
    <location>
        <begin position="630"/>
        <end position="666"/>
    </location>
</feature>
<dbReference type="InterPro" id="IPR008979">
    <property type="entry name" value="Galactose-bd-like_sf"/>
</dbReference>
<keyword evidence="6" id="KW-0812">Transmembrane</keyword>
<feature type="domain" description="EGF-like" evidence="18">
    <location>
        <begin position="2380"/>
        <end position="2416"/>
    </location>
</feature>
<sequence>MVGLFLLTLAVCHGVSAYTIQEPDTKHDELLYRDLELLDQILKKVNIDDTDEPRKMDLVGTPVKQSSTNNAAGLPEGAIDGNRNSNYNGRSCSSTKFQRNPFWQVDLQTEHCISKVTVLNRGDCCQSRLQGVLVRAGPSSIVSKNPACGIRVTKQEAAVAGDTIVRECERPLRARYITLGILSRKAIITVCEVEAYELPMLYCIDECESDPCQNGATCEDGLGEFSCICESGFTGALCETISFAGETELNIVGNDAGQSSVTKDADIRQPGKPNDGKFTESSLIGEDGTISSGSCTITEPERNPYWVVMLDQNEEEHCISHVSILNRGDGDSQLLTGAVVRVGSVSPRGDISDNSLCGLPVTAEQASVPGGTIYFECDPPVNGMFLFVTIPSQQATLQLCEVRVWEMSMDQCIRDTDPCDSDPCQNGATCVKDADAFSCTCAAGFTGPLCETVSFEGETELNIVGNEAGPSSYGDDLNYRSDSKKANDGKFTDSSLMGGDGTISSGSCLITEPQRNPMWGVKLDPNGEEQHCISHVSILNRGDGDSQLLTGAVVRVGSAHPPYGDFSDNSLCGLPVTAEQASVPGGTIYFECDPPANGMFLFVIIPSEQATLQLCEVRVWEMSMDQCIRDTDPCDSDPCQNGAACVKDADAFSCTCAAGFTGPLCETVNFEGETELNIVGNEAGQSSYAEDSNFNSDYKKANDGKFADSSLMGGDGTISSGSCIVTAPERNPFWGVRLDQNEEEHCISHVSILNRGDGDSELLTGAVVRVGSVHPPYADISDNSLCGLPVTAEQASVPGGTIYFECDPPVNGLLLFVTIPSEQATLQLCEVRVWETSMDQCIRDTDPCDSDPCQNGATCVKGADAFSCTCAAGFTGPLCETVSFEGETELNIVGNEAGQSSYGDDSNIHNENGKANDGKFTDSSLMGGDGTISSGSCIVTDPDPDPFWGVLLDPNEEEHCISHVSILNRGDGDNELLTGAVVRVGPIHPGIGDISYNSLCGLPVTAEQASVPGGTIYFECDPPVKGMFLFVTIPIEQATLQLCEVRVWEMSMDQCIVSFEGERELNIVGNEAGPSSYAEDLNFYRDSKKANDGKYTDSSLMGGDGTISSGSCLITEPERNPFWGVFLDPNGEHCISHVSILNRGDGDSELLTGAVVRVGLVNPPYADISDNSLCGLPVTAEQASVPGGTIYFECDPPVKGMFLFVTIPSEQATLQLCEVRVWEMSMDQCIRDTDPCDSDPCQNGATCVKDADAFSCTCAAGFTGPLCETVSFAGETELNIVGNDAGQSSATKGSTVRQPGKPNDGKFTESSLIGEDGTISSGSCTITELERNPFWGVTLDPNEEEHCISHVSILNRGDGDSELLTGAVVRVGHFHPGIGDISDNSLCGLPVTAEQASVPGGTVYFECDPPVNGMFLFVTIPSEQATLQLCEVRVWEKSMDQCIRDTDPCDSDPCQNGATCVKDADAFSCTCAAGFTGPLCETVYFEGEAELNIVGNNGGQSSNVRLKDSNGYSDFRKANDGKFTDSSLMEGESGGSCTITEPERNPYWGVRLDPNDEEQHCISHVSILNRGDGDSELLTGAVVRVGHFHPGIGDISDNSLCGLPVTAEQASVPGGTIYFECDPPVNGMFLFVTIPSEQATLQLCEVRVWEMSMDQCIRDTDPCDSDPCQNGATCVKDADAFSCTCAAGFTGPLCETDIDECASEPCHNGATCQDGINEVSCTCADGFTGGLCETNIDDCASDPCENGATCADGINEVSCTCAKGFTGALCETNIDECASDPCHNGATCADGINEVSCTCVEGFIGALCETNIDECASDPCQNGATCQDGINEVSCTCVEGFTGSLCETDIDDCASDPCHNGATCQDGIHEVSCTCADGFTGGLCETNIDDCASDPCENGATCADGINEVTCTCAKGFTGALCETNIDECASDPCRHGATCQDGINKVSCTCVEGFTGPLCETDIHECSSDPCQNGATCVDGINEVTCTCAAGFTGGLCETNIDDCVSDPCQNGATCQDGVNEVACTCAEGFTGDFCETNIDECASDPCHNGATCADGINEVSCTCVEGFTGPLCETDIHECSSDPCQNGATCVDGINQVTCTCAAGFTGGLCETNIDDCVSDPCQNGATCQDGVNEVACTCAEGFTGDFCETNFDECASDPCLNGATCEDGVNEVSCTCVEGFTGPLCETDIDECSSDPCQNGATCVDGINEVTCTCAAGFTGGLCETNIDDCVSDPCQNGATCQDGVNEVACTCAEGFTGDFCETNFDDCASEPCLNGATCEDGVNEVSCTCAEGFTGPLCETDIHECSSDPCQNGATCVDGINTVTCSCAAGFTGSLCETDIDECGSSPCQNGVCHDEVDGFRCECSPGYEGTFCETSIDECASDPCLNGATCADGINEVTCTCAEGFTGPLCETDIDECASIPCLNGATCEDGTNEVSCTCAEGFAGPRCETVLPKNQCDSDPCMNDGICIPEADSFSCDCAQGFQGNTCDINIDECASNPCQNGGTCVDGINKVSCTCAEGYTGVLCQIAVSQTKESACDSSPCQNGVCLDEEDGFSCECSSGYEGDLCETKSNGCIENPCKNGICIKDGLGGSRCICSPGYEGVACEINTDECASDPCQNGAACVDGVNQVSCECLEGFFGPLCESSSPVKLETPMVPVGPEISEVNAETSLLQVNLITAYCIKKVVVKKRGDCTSDRLTGAVVRAGTSSTGLNNGMCGSALTAQQAEVRRSTVDFVCDPPLTAQFVTVDIPLLRVTQQQMCEVTVEQAIPGPC</sequence>
<dbReference type="Pfam" id="PF00008">
    <property type="entry name" value="EGF"/>
    <property type="match status" value="30"/>
</dbReference>
<evidence type="ECO:0000256" key="5">
    <source>
        <dbReference type="ARBA" id="ARBA00022536"/>
    </source>
</evidence>
<feature type="domain" description="EGF-like" evidence="18">
    <location>
        <begin position="1925"/>
        <end position="1961"/>
    </location>
</feature>
<feature type="domain" description="EGF-like" evidence="18">
    <location>
        <begin position="2576"/>
        <end position="2612"/>
    </location>
</feature>
<keyword evidence="11" id="KW-1133">Transmembrane helix</keyword>
<dbReference type="Gene3D" id="2.60.120.260">
    <property type="entry name" value="Galactose-binding domain-like"/>
    <property type="match status" value="9"/>
</dbReference>
<feature type="domain" description="EGF-like" evidence="18">
    <location>
        <begin position="1963"/>
        <end position="1999"/>
    </location>
</feature>
<feature type="chain" id="PRO_5037640487" description="EGF-like domain-containing protein" evidence="17">
    <location>
        <begin position="18"/>
        <end position="2779"/>
    </location>
</feature>
<feature type="domain" description="EGF-like" evidence="18">
    <location>
        <begin position="204"/>
        <end position="239"/>
    </location>
</feature>
<feature type="region of interest" description="Disordered" evidence="16">
    <location>
        <begin position="1283"/>
        <end position="1312"/>
    </location>
</feature>
<dbReference type="Pfam" id="PF22633">
    <property type="entry name" value="F5_F8_type_C_2"/>
    <property type="match status" value="1"/>
</dbReference>
<feature type="disulfide bond" evidence="15">
    <location>
        <begin position="2602"/>
        <end position="2611"/>
    </location>
</feature>
<feature type="domain" description="EGF-like" evidence="18">
    <location>
        <begin position="1232"/>
        <end position="1268"/>
    </location>
</feature>
<feature type="disulfide bond" evidence="15">
    <location>
        <begin position="1685"/>
        <end position="1694"/>
    </location>
</feature>
<keyword evidence="5 15" id="KW-0245">EGF-like domain</keyword>
<feature type="disulfide bond" evidence="15">
    <location>
        <begin position="1723"/>
        <end position="1732"/>
    </location>
</feature>
<evidence type="ECO:0000259" key="18">
    <source>
        <dbReference type="PROSITE" id="PS50026"/>
    </source>
</evidence>
<feature type="domain" description="EGF-like" evidence="18">
    <location>
        <begin position="2115"/>
        <end position="2151"/>
    </location>
</feature>
<dbReference type="RefSeq" id="XP_038065411.1">
    <property type="nucleotide sequence ID" value="XM_038209483.1"/>
</dbReference>
<feature type="domain" description="EGF-like" evidence="18">
    <location>
        <begin position="1887"/>
        <end position="1923"/>
    </location>
</feature>
<feature type="disulfide bond" evidence="15">
    <location>
        <begin position="1471"/>
        <end position="1480"/>
    </location>
</feature>
<feature type="domain" description="EGF-like" evidence="18">
    <location>
        <begin position="2153"/>
        <end position="2189"/>
    </location>
</feature>
<dbReference type="FunFam" id="2.10.25.10:FF:000143">
    <property type="entry name" value="Protein crumbs 1"/>
    <property type="match status" value="11"/>
</dbReference>
<feature type="disulfide bond" evidence="15">
    <location>
        <begin position="2564"/>
        <end position="2573"/>
    </location>
</feature>
<organism evidence="19 20">
    <name type="scientific">Patiria miniata</name>
    <name type="common">Bat star</name>
    <name type="synonym">Asterina miniata</name>
    <dbReference type="NCBI Taxonomy" id="46514"/>
    <lineage>
        <taxon>Eukaryota</taxon>
        <taxon>Metazoa</taxon>
        <taxon>Echinodermata</taxon>
        <taxon>Eleutherozoa</taxon>
        <taxon>Asterozoa</taxon>
        <taxon>Asteroidea</taxon>
        <taxon>Valvatacea</taxon>
        <taxon>Valvatida</taxon>
        <taxon>Asterinidae</taxon>
        <taxon>Patiria</taxon>
    </lineage>
</organism>
<dbReference type="PROSITE" id="PS50026">
    <property type="entry name" value="EGF_3"/>
    <property type="match status" value="32"/>
</dbReference>
<dbReference type="GO" id="GO:0007399">
    <property type="term" value="P:nervous system development"/>
    <property type="evidence" value="ECO:0007669"/>
    <property type="project" value="UniProtKB-ARBA"/>
</dbReference>
<feature type="disulfide bond" evidence="15">
    <location>
        <begin position="656"/>
        <end position="665"/>
    </location>
</feature>
<feature type="domain" description="EGF-like" evidence="18">
    <location>
        <begin position="2539"/>
        <end position="2574"/>
    </location>
</feature>
<feature type="disulfide bond" evidence="15">
    <location>
        <begin position="2141"/>
        <end position="2150"/>
    </location>
</feature>
<dbReference type="SMART" id="SM00181">
    <property type="entry name" value="EGF"/>
    <property type="match status" value="32"/>
</dbReference>
<dbReference type="PROSITE" id="PS01186">
    <property type="entry name" value="EGF_2"/>
    <property type="match status" value="32"/>
</dbReference>
<feature type="disulfide bond" evidence="15">
    <location>
        <begin position="2331"/>
        <end position="2340"/>
    </location>
</feature>
<keyword evidence="9" id="KW-0677">Repeat</keyword>
<dbReference type="GeneID" id="119735676"/>
<feature type="disulfide bond" evidence="15">
    <location>
        <begin position="1913"/>
        <end position="1922"/>
    </location>
</feature>
<feature type="domain" description="EGF-like" evidence="18">
    <location>
        <begin position="1659"/>
        <end position="1695"/>
    </location>
</feature>